<keyword evidence="6" id="KW-0411">Iron-sulfur</keyword>
<organism evidence="9 10">
    <name type="scientific">Microseira wollei NIES-4236</name>
    <dbReference type="NCBI Taxonomy" id="2530354"/>
    <lineage>
        <taxon>Bacteria</taxon>
        <taxon>Bacillati</taxon>
        <taxon>Cyanobacteriota</taxon>
        <taxon>Cyanophyceae</taxon>
        <taxon>Oscillatoriophycideae</taxon>
        <taxon>Aerosakkonematales</taxon>
        <taxon>Aerosakkonemataceae</taxon>
        <taxon>Microseira</taxon>
    </lineage>
</organism>
<dbReference type="InterPro" id="IPR013785">
    <property type="entry name" value="Aldolase_TIM"/>
</dbReference>
<feature type="compositionally biased region" description="Polar residues" evidence="7">
    <location>
        <begin position="222"/>
        <end position="233"/>
    </location>
</feature>
<evidence type="ECO:0000256" key="4">
    <source>
        <dbReference type="ARBA" id="ARBA00022723"/>
    </source>
</evidence>
<evidence type="ECO:0000256" key="5">
    <source>
        <dbReference type="ARBA" id="ARBA00023004"/>
    </source>
</evidence>
<keyword evidence="2" id="KW-0004">4Fe-4S</keyword>
<keyword evidence="5" id="KW-0408">Iron</keyword>
<keyword evidence="3" id="KW-0949">S-adenosyl-L-methionine</keyword>
<evidence type="ECO:0000256" key="1">
    <source>
        <dbReference type="ARBA" id="ARBA00001966"/>
    </source>
</evidence>
<evidence type="ECO:0000313" key="9">
    <source>
        <dbReference type="EMBL" id="GET41118.1"/>
    </source>
</evidence>
<evidence type="ECO:0000259" key="8">
    <source>
        <dbReference type="PROSITE" id="PS51918"/>
    </source>
</evidence>
<comment type="caution">
    <text evidence="9">The sequence shown here is derived from an EMBL/GenBank/DDBJ whole genome shotgun (WGS) entry which is preliminary data.</text>
</comment>
<name>A0AAV3XFT5_9CYAN</name>
<evidence type="ECO:0000256" key="3">
    <source>
        <dbReference type="ARBA" id="ARBA00022691"/>
    </source>
</evidence>
<dbReference type="InterPro" id="IPR007197">
    <property type="entry name" value="rSAM"/>
</dbReference>
<feature type="region of interest" description="Disordered" evidence="7">
    <location>
        <begin position="222"/>
        <end position="246"/>
    </location>
</feature>
<dbReference type="SFLD" id="SFLDG01083">
    <property type="entry name" value="Uncharacterised_Radical_SAM_Su"/>
    <property type="match status" value="1"/>
</dbReference>
<dbReference type="InterPro" id="IPR058240">
    <property type="entry name" value="rSAM_sf"/>
</dbReference>
<feature type="domain" description="Radical SAM core" evidence="8">
    <location>
        <begin position="35"/>
        <end position="273"/>
    </location>
</feature>
<dbReference type="GO" id="GO:0051539">
    <property type="term" value="F:4 iron, 4 sulfur cluster binding"/>
    <property type="evidence" value="ECO:0007669"/>
    <property type="project" value="UniProtKB-KW"/>
</dbReference>
<dbReference type="PANTHER" id="PTHR43787">
    <property type="entry name" value="FEMO COFACTOR BIOSYNTHESIS PROTEIN NIFB-RELATED"/>
    <property type="match status" value="1"/>
</dbReference>
<protein>
    <recommendedName>
        <fullName evidence="8">Radical SAM core domain-containing protein</fullName>
    </recommendedName>
</protein>
<evidence type="ECO:0000256" key="7">
    <source>
        <dbReference type="SAM" id="MobiDB-lite"/>
    </source>
</evidence>
<accession>A0AAV3XFT5</accession>
<evidence type="ECO:0000256" key="2">
    <source>
        <dbReference type="ARBA" id="ARBA00022485"/>
    </source>
</evidence>
<dbReference type="SUPFAM" id="SSF102114">
    <property type="entry name" value="Radical SAM enzymes"/>
    <property type="match status" value="1"/>
</dbReference>
<dbReference type="EMBL" id="BLAY01000110">
    <property type="protein sequence ID" value="GET41118.1"/>
    <property type="molecule type" value="Genomic_DNA"/>
</dbReference>
<keyword evidence="10" id="KW-1185">Reference proteome</keyword>
<dbReference type="PANTHER" id="PTHR43787:SF11">
    <property type="entry name" value="UPF0026 PROTEIN SLR1464"/>
    <property type="match status" value="1"/>
</dbReference>
<proteinExistence type="predicted"/>
<dbReference type="CDD" id="cd01335">
    <property type="entry name" value="Radical_SAM"/>
    <property type="match status" value="1"/>
</dbReference>
<dbReference type="InterPro" id="IPR040084">
    <property type="entry name" value="GTPase_Obg"/>
</dbReference>
<dbReference type="Pfam" id="PF04055">
    <property type="entry name" value="Radical_SAM"/>
    <property type="match status" value="1"/>
</dbReference>
<dbReference type="SFLD" id="SFLDS00029">
    <property type="entry name" value="Radical_SAM"/>
    <property type="match status" value="1"/>
</dbReference>
<dbReference type="AlphaFoldDB" id="A0AAV3XFT5"/>
<evidence type="ECO:0000313" key="10">
    <source>
        <dbReference type="Proteomes" id="UP001050975"/>
    </source>
</evidence>
<dbReference type="Gene3D" id="3.20.20.70">
    <property type="entry name" value="Aldolase class I"/>
    <property type="match status" value="1"/>
</dbReference>
<sequence length="281" mass="31339">MRETKETREIENNWAPPLPCPMPYTSVYGPVISWRYGRSLGIDPIGVVSTCSFNCVYCQLGEIQHHTTARQTFIPTEKIIRDLQAVNLADVDVITLSGSGEPTQALNLGEILTAAKQIGGRPMVVLTNSTFLGEPEVRSALKLADIVAAKLDAVSPDQLRRVNRPAGGIEWVEIIAGIKQFRQEYAGNLAIQTMILSRWSDEAQGEYIRLMQELKPDEIQLNTPTRGRSLTRQLETRGNDPQIPRDSMQVLKPVSLDFLQAFAAKIHSSTGIAVRHRDFRF</sequence>
<comment type="cofactor">
    <cofactor evidence="1">
        <name>[4Fe-4S] cluster</name>
        <dbReference type="ChEBI" id="CHEBI:49883"/>
    </cofactor>
</comment>
<dbReference type="GO" id="GO:0003824">
    <property type="term" value="F:catalytic activity"/>
    <property type="evidence" value="ECO:0007669"/>
    <property type="project" value="InterPro"/>
</dbReference>
<keyword evidence="4" id="KW-0479">Metal-binding</keyword>
<dbReference type="GO" id="GO:0046872">
    <property type="term" value="F:metal ion binding"/>
    <property type="evidence" value="ECO:0007669"/>
    <property type="project" value="UniProtKB-KW"/>
</dbReference>
<dbReference type="Proteomes" id="UP001050975">
    <property type="component" value="Unassembled WGS sequence"/>
</dbReference>
<reference evidence="9" key="1">
    <citation type="submission" date="2019-10" db="EMBL/GenBank/DDBJ databases">
        <title>Draft genome sequece of Microseira wollei NIES-4236.</title>
        <authorList>
            <person name="Yamaguchi H."/>
            <person name="Suzuki S."/>
            <person name="Kawachi M."/>
        </authorList>
    </citation>
    <scope>NUCLEOTIDE SEQUENCE</scope>
    <source>
        <strain evidence="9">NIES-4236</strain>
    </source>
</reference>
<gene>
    <name evidence="9" type="ORF">MiSe_59300</name>
</gene>
<dbReference type="PROSITE" id="PS51918">
    <property type="entry name" value="RADICAL_SAM"/>
    <property type="match status" value="1"/>
</dbReference>
<evidence type="ECO:0000256" key="6">
    <source>
        <dbReference type="ARBA" id="ARBA00023014"/>
    </source>
</evidence>